<dbReference type="PIRSF" id="PIRSF012702">
    <property type="entry name" value="UCP012702"/>
    <property type="match status" value="1"/>
</dbReference>
<evidence type="ECO:0000259" key="3">
    <source>
        <dbReference type="Pfam" id="PF07364"/>
    </source>
</evidence>
<comment type="function">
    <text evidence="1">Involved in peptidolytic degradation of cyclic heptapeptide hepatotoxin microcystin (MC).</text>
</comment>
<dbReference type="Pfam" id="PF07364">
    <property type="entry name" value="DUF1485"/>
    <property type="match status" value="1"/>
</dbReference>
<dbReference type="Proteomes" id="UP001165395">
    <property type="component" value="Unassembled WGS sequence"/>
</dbReference>
<dbReference type="InterPro" id="IPR010799">
    <property type="entry name" value="MlrC_C"/>
</dbReference>
<proteinExistence type="inferred from homology"/>
<organism evidence="4 5">
    <name type="scientific">Leeia speluncae</name>
    <dbReference type="NCBI Taxonomy" id="2884804"/>
    <lineage>
        <taxon>Bacteria</taxon>
        <taxon>Pseudomonadati</taxon>
        <taxon>Pseudomonadota</taxon>
        <taxon>Betaproteobacteria</taxon>
        <taxon>Neisseriales</taxon>
        <taxon>Leeiaceae</taxon>
        <taxon>Leeia</taxon>
    </lineage>
</organism>
<keyword evidence="1" id="KW-0479">Metal-binding</keyword>
<gene>
    <name evidence="4" type="ORF">LIN78_04880</name>
</gene>
<dbReference type="Pfam" id="PF07171">
    <property type="entry name" value="MlrC_C"/>
    <property type="match status" value="1"/>
</dbReference>
<keyword evidence="1" id="KW-0482">Metalloprotease</keyword>
<dbReference type="InterPro" id="IPR015995">
    <property type="entry name" value="MlrC_N"/>
</dbReference>
<feature type="domain" description="Microcystin LR degradation protein MlrC N-terminal" evidence="3">
    <location>
        <begin position="3"/>
        <end position="292"/>
    </location>
</feature>
<accession>A0ABS8D3Y3</accession>
<dbReference type="RefSeq" id="WP_227179063.1">
    <property type="nucleotide sequence ID" value="NZ_JAJBZT010000002.1"/>
</dbReference>
<feature type="domain" description="Microcystin LR degradation protein MlrC C-terminal" evidence="2">
    <location>
        <begin position="305"/>
        <end position="474"/>
    </location>
</feature>
<comment type="cofactor">
    <cofactor evidence="1">
        <name>Zn(2+)</name>
        <dbReference type="ChEBI" id="CHEBI:29105"/>
    </cofactor>
    <text evidence="1">Binds 1 zinc ion per subunit.</text>
</comment>
<keyword evidence="1" id="KW-0378">Hydrolase</keyword>
<evidence type="ECO:0000313" key="5">
    <source>
        <dbReference type="Proteomes" id="UP001165395"/>
    </source>
</evidence>
<sequence>MARIGIAGFLHETNTFANSRAKFVTFAEADAWPGLQWGEKMFEAIRGVNIPVTGFVDALADSTHTLVPLVWASANPSGPVTEDAFESITWMLQHSLSEAGQIDALFLDLHGAMATEHLQDGEGELLRRIRQQVGKDCPIIATLDFHANITPAMVEYTDALIVYRTYPHVDMSDAGHRAAALLPRLLYGERWHKTFRQLPFLIPMPWQCTLSDPVKSLIEQADQYESNSVPLVRFAPGFPLADVPDCAPSILVYSQSAEMGASIAEALVTAVSQARSAFAGKLWGAADAVAYAKTRPAETNKPLILADTQDNPGGGADSNSTDLIAELLNQSVSGCVGLLCDPNTALLAHQHTVGDTLSTALCNDPATQRPWTITQLGNGQFIGTGPFYEGCKMDLGPMVALQYEGVTVIVSSRKQQAADQAMFRHLGVEPAAQPLLVLKSSVHFRADFGEMASEILVVAASGPNTADLHELTYQFAKRPPA</sequence>
<name>A0ABS8D3Y3_9NEIS</name>
<evidence type="ECO:0000259" key="2">
    <source>
        <dbReference type="Pfam" id="PF07171"/>
    </source>
</evidence>
<dbReference type="EMBL" id="JAJBZT010000002">
    <property type="protein sequence ID" value="MCB6182884.1"/>
    <property type="molecule type" value="Genomic_DNA"/>
</dbReference>
<reference evidence="4" key="1">
    <citation type="submission" date="2021-10" db="EMBL/GenBank/DDBJ databases">
        <title>The complete genome sequence of Leeia sp. TBRC 13508.</title>
        <authorList>
            <person name="Charoenyingcharoen P."/>
            <person name="Yukphan P."/>
        </authorList>
    </citation>
    <scope>NUCLEOTIDE SEQUENCE</scope>
    <source>
        <strain evidence="4">TBRC 13508</strain>
    </source>
</reference>
<dbReference type="InterPro" id="IPR009197">
    <property type="entry name" value="MlrC"/>
</dbReference>
<keyword evidence="1" id="KW-0645">Protease</keyword>
<evidence type="ECO:0000256" key="1">
    <source>
        <dbReference type="PIRNR" id="PIRNR012702"/>
    </source>
</evidence>
<comment type="caution">
    <text evidence="4">The sequence shown here is derived from an EMBL/GenBank/DDBJ whole genome shotgun (WGS) entry which is preliminary data.</text>
</comment>
<keyword evidence="5" id="KW-1185">Reference proteome</keyword>
<protein>
    <recommendedName>
        <fullName evidence="1">Microcystinase C</fullName>
        <shortName evidence="1">MlrC</shortName>
    </recommendedName>
</protein>
<comment type="similarity">
    <text evidence="1">Belongs to the peptidase M81 family.</text>
</comment>
<evidence type="ECO:0000313" key="4">
    <source>
        <dbReference type="EMBL" id="MCB6182884.1"/>
    </source>
</evidence>